<reference evidence="3" key="1">
    <citation type="submission" date="2021-03" db="EMBL/GenBank/DDBJ databases">
        <authorList>
            <person name="Tagirdzhanova G."/>
        </authorList>
    </citation>
    <scope>NUCLEOTIDE SEQUENCE</scope>
</reference>
<evidence type="ECO:0000256" key="1">
    <source>
        <dbReference type="SAM" id="Phobius"/>
    </source>
</evidence>
<gene>
    <name evidence="3" type="ORF">HETSPECPRED_005748</name>
</gene>
<organism evidence="3 4">
    <name type="scientific">Heterodermia speciosa</name>
    <dbReference type="NCBI Taxonomy" id="116794"/>
    <lineage>
        <taxon>Eukaryota</taxon>
        <taxon>Fungi</taxon>
        <taxon>Dikarya</taxon>
        <taxon>Ascomycota</taxon>
        <taxon>Pezizomycotina</taxon>
        <taxon>Lecanoromycetes</taxon>
        <taxon>OSLEUM clade</taxon>
        <taxon>Lecanoromycetidae</taxon>
        <taxon>Caliciales</taxon>
        <taxon>Physciaceae</taxon>
        <taxon>Heterodermia</taxon>
    </lineage>
</organism>
<feature type="transmembrane region" description="Helical" evidence="1">
    <location>
        <begin position="139"/>
        <end position="157"/>
    </location>
</feature>
<keyword evidence="1" id="KW-0472">Membrane</keyword>
<dbReference type="OrthoDB" id="5392263at2759"/>
<comment type="caution">
    <text evidence="3">The sequence shown here is derived from an EMBL/GenBank/DDBJ whole genome shotgun (WGS) entry which is preliminary data.</text>
</comment>
<keyword evidence="2" id="KW-0732">Signal</keyword>
<feature type="signal peptide" evidence="2">
    <location>
        <begin position="1"/>
        <end position="17"/>
    </location>
</feature>
<name>A0A8H3FIB6_9LECA</name>
<accession>A0A8H3FIB6</accession>
<feature type="transmembrane region" description="Helical" evidence="1">
    <location>
        <begin position="199"/>
        <end position="221"/>
    </location>
</feature>
<feature type="chain" id="PRO_5034141703" evidence="2">
    <location>
        <begin position="18"/>
        <end position="368"/>
    </location>
</feature>
<dbReference type="Proteomes" id="UP000664521">
    <property type="component" value="Unassembled WGS sequence"/>
</dbReference>
<protein>
    <submittedName>
        <fullName evidence="3">Uncharacterized protein</fullName>
    </submittedName>
</protein>
<keyword evidence="1" id="KW-1133">Transmembrane helix</keyword>
<proteinExistence type="predicted"/>
<keyword evidence="1" id="KW-0812">Transmembrane</keyword>
<keyword evidence="4" id="KW-1185">Reference proteome</keyword>
<feature type="transmembrane region" description="Helical" evidence="1">
    <location>
        <begin position="314"/>
        <end position="334"/>
    </location>
</feature>
<evidence type="ECO:0000256" key="2">
    <source>
        <dbReference type="SAM" id="SignalP"/>
    </source>
</evidence>
<sequence length="368" mass="40620">MLVQFALLALHAATARAIRASNNSTIAEAFPQLLIDFPNLVESPPSLTSRYTNGRQDFQRCCSLAVYESLHQNDNDSISLASPSFIGSDLDSFRHQQYPCGASYDGSSLGAPPVTVTYGWCSSHCPGWQISKSTKLNQWVLPVFGFIVPAIVFCLSIPRRRKLEIWEELFNVPLHSLAVATRAPFVAIVTFILITIDTIAWLMVIFAMAGPILTSGIYEALMDNRILAYLQEMMRDGRLSTAQRCQLMYVVLVGNLDTLAHPNASDEHNTPWNHISGPAGLLRGLEVGKPRKIKKHLVKTKTWLRTMLADQDGFGITVGAPVVFYCGGFVYTSVDNYSKLGDNSTSHALGIFTPFVLCNVRGLLNHLL</sequence>
<feature type="transmembrane region" description="Helical" evidence="1">
    <location>
        <begin position="169"/>
        <end position="193"/>
    </location>
</feature>
<dbReference type="EMBL" id="CAJPDS010000037">
    <property type="protein sequence ID" value="CAF9925114.1"/>
    <property type="molecule type" value="Genomic_DNA"/>
</dbReference>
<evidence type="ECO:0000313" key="3">
    <source>
        <dbReference type="EMBL" id="CAF9925114.1"/>
    </source>
</evidence>
<feature type="transmembrane region" description="Helical" evidence="1">
    <location>
        <begin position="346"/>
        <end position="364"/>
    </location>
</feature>
<evidence type="ECO:0000313" key="4">
    <source>
        <dbReference type="Proteomes" id="UP000664521"/>
    </source>
</evidence>
<dbReference type="AlphaFoldDB" id="A0A8H3FIB6"/>